<evidence type="ECO:0000256" key="10">
    <source>
        <dbReference type="ARBA" id="ARBA00045588"/>
    </source>
</evidence>
<evidence type="ECO:0000256" key="2">
    <source>
        <dbReference type="ARBA" id="ARBA00005590"/>
    </source>
</evidence>
<keyword evidence="7 11" id="KW-1133">Transmembrane helix</keyword>
<reference evidence="13 14" key="1">
    <citation type="submission" date="2024-04" db="EMBL/GenBank/DDBJ databases">
        <authorList>
            <person name="Fracassetti M."/>
        </authorList>
    </citation>
    <scope>NUCLEOTIDE SEQUENCE [LARGE SCALE GENOMIC DNA]</scope>
</reference>
<feature type="transmembrane region" description="Helical" evidence="11">
    <location>
        <begin position="224"/>
        <end position="244"/>
    </location>
</feature>
<evidence type="ECO:0000256" key="3">
    <source>
        <dbReference type="ARBA" id="ARBA00022448"/>
    </source>
</evidence>
<keyword evidence="8 11" id="KW-0472">Membrane</keyword>
<evidence type="ECO:0000256" key="11">
    <source>
        <dbReference type="SAM" id="Phobius"/>
    </source>
</evidence>
<evidence type="ECO:0000313" key="14">
    <source>
        <dbReference type="Proteomes" id="UP001497516"/>
    </source>
</evidence>
<gene>
    <name evidence="13" type="ORF">LTRI10_LOCUS38184</name>
</gene>
<dbReference type="GO" id="GO:0012505">
    <property type="term" value="C:endomembrane system"/>
    <property type="evidence" value="ECO:0007669"/>
    <property type="project" value="UniProtKB-SubCell"/>
</dbReference>
<dbReference type="Pfam" id="PF01490">
    <property type="entry name" value="Aa_trans"/>
    <property type="match status" value="1"/>
</dbReference>
<dbReference type="PANTHER" id="PTHR48017">
    <property type="entry name" value="OS05G0424000 PROTEIN-RELATED"/>
    <property type="match status" value="1"/>
</dbReference>
<feature type="domain" description="Amino acid transporter transmembrane" evidence="12">
    <location>
        <begin position="139"/>
        <end position="244"/>
    </location>
</feature>
<name>A0AAV2FHZ1_9ROSI</name>
<keyword evidence="6" id="KW-0029">Amino-acid transport</keyword>
<dbReference type="GO" id="GO:0009734">
    <property type="term" value="P:auxin-activated signaling pathway"/>
    <property type="evidence" value="ECO:0007669"/>
    <property type="project" value="UniProtKB-KW"/>
</dbReference>
<dbReference type="AlphaFoldDB" id="A0AAV2FHZ1"/>
<dbReference type="GO" id="GO:0006865">
    <property type="term" value="P:amino acid transport"/>
    <property type="evidence" value="ECO:0007669"/>
    <property type="project" value="UniProtKB-KW"/>
</dbReference>
<evidence type="ECO:0000259" key="12">
    <source>
        <dbReference type="Pfam" id="PF01490"/>
    </source>
</evidence>
<evidence type="ECO:0000256" key="5">
    <source>
        <dbReference type="ARBA" id="ARBA00022847"/>
    </source>
</evidence>
<evidence type="ECO:0000256" key="1">
    <source>
        <dbReference type="ARBA" id="ARBA00004127"/>
    </source>
</evidence>
<dbReference type="Proteomes" id="UP001497516">
    <property type="component" value="Chromosome 6"/>
</dbReference>
<keyword evidence="4 11" id="KW-0812">Transmembrane</keyword>
<evidence type="ECO:0000256" key="6">
    <source>
        <dbReference type="ARBA" id="ARBA00022970"/>
    </source>
</evidence>
<sequence length="260" mass="28628">MSNPNNSTSQPDRRNDDDGDFMAAHFLLAVANDRDARDGSGEAVRPVPRIGPVCLRGEARVLDRGPTAVDCSGGFQLGANGHRREVVEEGLRARLTVGRPPQVDLLHPRVLFHPARPLPDSQLSLAQARLLPRRAHVAQVYGMPVFDTLEGYLVKNRKFDPSRALRLIARSVYVALTALVAMCIPFFGGLMGFFGGLVFASTSYFLPCIMWLRVHHPPVGSWHWFASWVTIVVGVTIAILAPIGGMRNIIESAKTYKFFS</sequence>
<organism evidence="13 14">
    <name type="scientific">Linum trigynum</name>
    <dbReference type="NCBI Taxonomy" id="586398"/>
    <lineage>
        <taxon>Eukaryota</taxon>
        <taxon>Viridiplantae</taxon>
        <taxon>Streptophyta</taxon>
        <taxon>Embryophyta</taxon>
        <taxon>Tracheophyta</taxon>
        <taxon>Spermatophyta</taxon>
        <taxon>Magnoliopsida</taxon>
        <taxon>eudicotyledons</taxon>
        <taxon>Gunneridae</taxon>
        <taxon>Pentapetalae</taxon>
        <taxon>rosids</taxon>
        <taxon>fabids</taxon>
        <taxon>Malpighiales</taxon>
        <taxon>Linaceae</taxon>
        <taxon>Linum</taxon>
    </lineage>
</organism>
<dbReference type="InterPro" id="IPR013057">
    <property type="entry name" value="AA_transpt_TM"/>
</dbReference>
<protein>
    <recommendedName>
        <fullName evidence="12">Amino acid transporter transmembrane domain-containing protein</fullName>
    </recommendedName>
</protein>
<feature type="transmembrane region" description="Helical" evidence="11">
    <location>
        <begin position="167"/>
        <end position="187"/>
    </location>
</feature>
<comment type="subcellular location">
    <subcellularLocation>
        <location evidence="1">Endomembrane system</location>
        <topology evidence="1">Multi-pass membrane protein</topology>
    </subcellularLocation>
</comment>
<proteinExistence type="inferred from homology"/>
<keyword evidence="9" id="KW-0927">Auxin signaling pathway</keyword>
<dbReference type="GO" id="GO:0015293">
    <property type="term" value="F:symporter activity"/>
    <property type="evidence" value="ECO:0007669"/>
    <property type="project" value="UniProtKB-KW"/>
</dbReference>
<evidence type="ECO:0000256" key="4">
    <source>
        <dbReference type="ARBA" id="ARBA00022692"/>
    </source>
</evidence>
<evidence type="ECO:0000256" key="8">
    <source>
        <dbReference type="ARBA" id="ARBA00023136"/>
    </source>
</evidence>
<evidence type="ECO:0000313" key="13">
    <source>
        <dbReference type="EMBL" id="CAL1397919.1"/>
    </source>
</evidence>
<keyword evidence="5" id="KW-0769">Symport</keyword>
<comment type="similarity">
    <text evidence="2">Belongs to the amino acid/polyamine transporter 2 family. Amino acid/auxin permease (AAAP) (TC 2.A.18.1) subfamily.</text>
</comment>
<evidence type="ECO:0000256" key="9">
    <source>
        <dbReference type="ARBA" id="ARBA00023294"/>
    </source>
</evidence>
<dbReference type="EMBL" id="OZ034819">
    <property type="protein sequence ID" value="CAL1397919.1"/>
    <property type="molecule type" value="Genomic_DNA"/>
</dbReference>
<accession>A0AAV2FHZ1</accession>
<keyword evidence="3" id="KW-0813">Transport</keyword>
<comment type="function">
    <text evidence="10">Carrier protein involved in proton-driven auxin influx. Mediates the formation of auxin gradient from developing leaves (site of auxin biosynthesis) to tips by contributing to the loading of auxin in vascular tissues and facilitating acropetal (base to tip) auxin transport within inner tissues of the root apex, and basipetal (tip to base) auxin transport within outer tissues of the root apex. May be involved in lateral roots and nodules formation.</text>
</comment>
<keyword evidence="14" id="KW-1185">Reference proteome</keyword>
<evidence type="ECO:0000256" key="7">
    <source>
        <dbReference type="ARBA" id="ARBA00022989"/>
    </source>
</evidence>